<dbReference type="EMBL" id="BSNN01000004">
    <property type="protein sequence ID" value="GLQ35234.1"/>
    <property type="molecule type" value="Genomic_DNA"/>
</dbReference>
<evidence type="ECO:0000313" key="9">
    <source>
        <dbReference type="EMBL" id="GLQ35234.1"/>
    </source>
</evidence>
<accession>A0ABQ5VVN9</accession>
<evidence type="ECO:0000256" key="3">
    <source>
        <dbReference type="ARBA" id="ARBA00022763"/>
    </source>
</evidence>
<dbReference type="Gene3D" id="3.90.1680.10">
    <property type="entry name" value="SOS response associated peptidase-like"/>
    <property type="match status" value="1"/>
</dbReference>
<evidence type="ECO:0000256" key="4">
    <source>
        <dbReference type="ARBA" id="ARBA00022801"/>
    </source>
</evidence>
<reference evidence="10" key="1">
    <citation type="journal article" date="2019" name="Int. J. Syst. Evol. Microbiol.">
        <title>The Global Catalogue of Microorganisms (GCM) 10K type strain sequencing project: providing services to taxonomists for standard genome sequencing and annotation.</title>
        <authorList>
            <consortium name="The Broad Institute Genomics Platform"/>
            <consortium name="The Broad Institute Genome Sequencing Center for Infectious Disease"/>
            <person name="Wu L."/>
            <person name="Ma J."/>
        </authorList>
    </citation>
    <scope>NUCLEOTIDE SEQUENCE [LARGE SCALE GENOMIC DNA]</scope>
    <source>
        <strain evidence="10">NBRC 110140</strain>
    </source>
</reference>
<dbReference type="Pfam" id="PF02586">
    <property type="entry name" value="SRAP"/>
    <property type="match status" value="1"/>
</dbReference>
<organism evidence="9 10">
    <name type="scientific">Amylibacter marinus</name>
    <dbReference type="NCBI Taxonomy" id="1475483"/>
    <lineage>
        <taxon>Bacteria</taxon>
        <taxon>Pseudomonadati</taxon>
        <taxon>Pseudomonadota</taxon>
        <taxon>Alphaproteobacteria</taxon>
        <taxon>Rhodobacterales</taxon>
        <taxon>Paracoccaceae</taxon>
        <taxon>Amylibacter</taxon>
    </lineage>
</organism>
<keyword evidence="6" id="KW-0238">DNA-binding</keyword>
<proteinExistence type="inferred from homology"/>
<evidence type="ECO:0000313" key="10">
    <source>
        <dbReference type="Proteomes" id="UP001156694"/>
    </source>
</evidence>
<evidence type="ECO:0000256" key="2">
    <source>
        <dbReference type="ARBA" id="ARBA00022670"/>
    </source>
</evidence>
<dbReference type="InterPro" id="IPR003738">
    <property type="entry name" value="SRAP"/>
</dbReference>
<dbReference type="Proteomes" id="UP001156694">
    <property type="component" value="Unassembled WGS sequence"/>
</dbReference>
<evidence type="ECO:0000256" key="5">
    <source>
        <dbReference type="ARBA" id="ARBA00023124"/>
    </source>
</evidence>
<dbReference type="PANTHER" id="PTHR13604:SF0">
    <property type="entry name" value="ABASIC SITE PROCESSING PROTEIN HMCES"/>
    <property type="match status" value="1"/>
</dbReference>
<gene>
    <name evidence="9" type="ORF">GCM10007939_15170</name>
</gene>
<protein>
    <recommendedName>
        <fullName evidence="8">Abasic site processing protein</fullName>
        <ecNumber evidence="8">3.4.-.-</ecNumber>
    </recommendedName>
</protein>
<dbReference type="RefSeq" id="WP_284377427.1">
    <property type="nucleotide sequence ID" value="NZ_BSNN01000004.1"/>
</dbReference>
<sequence length="236" mass="26622">MCGALIAGEMTWAEMMAIMRGFLGPAINVDDTAPPADTGYNIRPTQQLPMVALINDALVLSTARWWMVPNGYQNDWSDWKPTTFNARIETAHKKKVFAQSWRHHRCAIPVQGYYEWTGQSGAKQPWFIAPKSNEPQFYFAGLYSTRGDGLHSCTVLTRAALSDIAHIHARTPVMLSGQELQPWLRREARQAGEIAKLGMGFEHRMRFHKVRPIKSADDGPELIEPYDPPEQLGFAL</sequence>
<keyword evidence="10" id="KW-1185">Reference proteome</keyword>
<comment type="caution">
    <text evidence="9">The sequence shown here is derived from an EMBL/GenBank/DDBJ whole genome shotgun (WGS) entry which is preliminary data.</text>
</comment>
<evidence type="ECO:0000256" key="8">
    <source>
        <dbReference type="RuleBase" id="RU364100"/>
    </source>
</evidence>
<evidence type="ECO:0000256" key="7">
    <source>
        <dbReference type="ARBA" id="ARBA00023239"/>
    </source>
</evidence>
<evidence type="ECO:0000256" key="6">
    <source>
        <dbReference type="ARBA" id="ARBA00023125"/>
    </source>
</evidence>
<keyword evidence="4 8" id="KW-0378">Hydrolase</keyword>
<dbReference type="EC" id="3.4.-.-" evidence="8"/>
<dbReference type="PANTHER" id="PTHR13604">
    <property type="entry name" value="DC12-RELATED"/>
    <property type="match status" value="1"/>
</dbReference>
<keyword evidence="7" id="KW-0456">Lyase</keyword>
<dbReference type="InterPro" id="IPR036590">
    <property type="entry name" value="SRAP-like"/>
</dbReference>
<keyword evidence="2 8" id="KW-0645">Protease</keyword>
<keyword evidence="5" id="KW-0190">Covalent protein-DNA linkage</keyword>
<keyword evidence="3" id="KW-0227">DNA damage</keyword>
<comment type="similarity">
    <text evidence="1 8">Belongs to the SOS response-associated peptidase family.</text>
</comment>
<name>A0ABQ5VVN9_9RHOB</name>
<evidence type="ECO:0000256" key="1">
    <source>
        <dbReference type="ARBA" id="ARBA00008136"/>
    </source>
</evidence>
<dbReference type="SUPFAM" id="SSF143081">
    <property type="entry name" value="BB1717-like"/>
    <property type="match status" value="1"/>
</dbReference>